<proteinExistence type="predicted"/>
<dbReference type="EMBL" id="CP063233">
    <property type="protein sequence ID" value="QOU07254.1"/>
    <property type="molecule type" value="Genomic_DNA"/>
</dbReference>
<dbReference type="AlphaFoldDB" id="A0A7M2JEE0"/>
<evidence type="ECO:0000313" key="2">
    <source>
        <dbReference type="Proteomes" id="UP000593833"/>
    </source>
</evidence>
<gene>
    <name evidence="1" type="ORF">IM720_11200</name>
</gene>
<sequence>MYSQKSNDDLARQLLNNFDAFKDPKTPWFVTTQGLSDMANKPLTGNPAQDQNIHLARELLRRPEVVNALDRHSSTGALDGLIDRQKIQMTLSSQSPLKYQDDSRLAQEMLEHFEGLKDPANPGFISIDKLHGLASWPTSDPVHGRLAWIAQEVLKRSEVKENMDGGDYWGKDGWIHWDTLRQMSRG</sequence>
<evidence type="ECO:0008006" key="3">
    <source>
        <dbReference type="Google" id="ProtNLM"/>
    </source>
</evidence>
<evidence type="ECO:0000313" key="1">
    <source>
        <dbReference type="EMBL" id="QOU07254.1"/>
    </source>
</evidence>
<accession>A0A7M2JEE0</accession>
<reference evidence="1 2" key="1">
    <citation type="submission" date="2020-10" db="EMBL/GenBank/DDBJ databases">
        <title>Complete genome sequence of a novel Pseudomonas fluorescens strain isolated from the flower of kumarahou (Pomaderris kumeraho).</title>
        <authorList>
            <person name="Summers M.C."/>
            <person name="Nowak V."/>
            <person name="Fairhurst M.J."/>
            <person name="Owen J.G."/>
            <person name="Gerth M.L."/>
            <person name="Patrick W.M."/>
        </authorList>
    </citation>
    <scope>NUCLEOTIDE SEQUENCE [LARGE SCALE GENOMIC DNA]</scope>
    <source>
        <strain evidence="1 2">KF1</strain>
    </source>
</reference>
<organism evidence="1 2">
    <name type="scientific">Pseudomonas fluorescens</name>
    <dbReference type="NCBI Taxonomy" id="294"/>
    <lineage>
        <taxon>Bacteria</taxon>
        <taxon>Pseudomonadati</taxon>
        <taxon>Pseudomonadota</taxon>
        <taxon>Gammaproteobacteria</taxon>
        <taxon>Pseudomonadales</taxon>
        <taxon>Pseudomonadaceae</taxon>
        <taxon>Pseudomonas</taxon>
    </lineage>
</organism>
<protein>
    <recommendedName>
        <fullName evidence="3">Type III secretion effector protein</fullName>
    </recommendedName>
</protein>
<dbReference type="Proteomes" id="UP000593833">
    <property type="component" value="Chromosome"/>
</dbReference>
<dbReference type="RefSeq" id="WP_193690394.1">
    <property type="nucleotide sequence ID" value="NZ_CP063233.1"/>
</dbReference>
<name>A0A7M2JEE0_PSEFL</name>